<gene>
    <name evidence="4" type="primary">helZ</name>
    <name evidence="4" type="ORF">CBM2594_P20007</name>
</gene>
<feature type="domain" description="Helicase ATP-binding" evidence="2">
    <location>
        <begin position="430"/>
        <end position="595"/>
    </location>
</feature>
<feature type="domain" description="Helicase C-terminal" evidence="3">
    <location>
        <begin position="717"/>
        <end position="874"/>
    </location>
</feature>
<sequence length="892" mass="98188">MTAADMLAPHLTPGGHLLAVAEDAAPILAEEARLRLESAFALGAGHGLLHLGAAEIGRILPPAWAWWRDFAARYVTALCATSEGGEIVVATPAAQDLDALIADAPPMMGGEYLTPDVLATLWSAMDTALHQELVTANVPLQDFLKMRHPAWNLVGRVHFNLAENRKDPESPFAFLATYTSRLSALGKAQHQPLSQALAEFSGARSKAQLLSLLLPVQRAAEHCDWLREMVDTGEIYHPLRWTPLDAHRFLSDLPLLEAAGIVVRTPGAWQAGRPARPVVKASVGAQAPSLLGKDALLDFNMEVSLDGERLSAAEVKNLLKGADGLQLIRGRWIEVDKNKLGRLLKRFEAMEQAAQSGLPFNEALRLLAGVSLDERADPADRDWSQLVAGPWLSDILQELRQPEGLAQISPGPELKATLRPYQQAGVRWLYLLTRLGLGACLADDMGLGKTMQVLSLLLVLKRESAEVRPSLLVAPASLLANWAAEAERFAPSLRLLIAHPSVMPATELRALDPTRFADIDLVITSFGSLLRQPVLATIPWRLAIVDEAQAIKNPGAKQTRQVKQLQAQSRIALTGTPVENRLSDLWSIFDFTHPGLLGSDKVFANFTRRLAKAEHFGPLRTLVRPYILRRLKTDKRVIDDLPDKTELKAWCHLSPSQAALYQQAVKDLATALEDAEGIGRKGVVLSFLMRFKQICNHPSQWLGDGAWQADDSGKFARLRQLAEVIAAKQEKVLVFTQFRETTEPLAAFLGSIFGREGLVLHGGTPVAKRRELVKRFQEDELTPFFVLSLKAGGAGLNLTAASHVIHYDRWWNPAVENQATDRAFRIGQKRNVLVHKFICRGTIEDRIDQLIEAKQQLVQDVLEGGAELLLTEMSNRELLDLVKLDVHAAQET</sequence>
<evidence type="ECO:0000259" key="3">
    <source>
        <dbReference type="PROSITE" id="PS51194"/>
    </source>
</evidence>
<dbReference type="RefSeq" id="WP_115737140.1">
    <property type="nucleotide sequence ID" value="NZ_LT984799.1"/>
</dbReference>
<dbReference type="SMART" id="SM00487">
    <property type="entry name" value="DEXDc"/>
    <property type="match status" value="1"/>
</dbReference>
<dbReference type="CDD" id="cd18793">
    <property type="entry name" value="SF2_C_SNF"/>
    <property type="match status" value="1"/>
</dbReference>
<dbReference type="PROSITE" id="PS51194">
    <property type="entry name" value="HELICASE_CTER"/>
    <property type="match status" value="1"/>
</dbReference>
<dbReference type="Gene3D" id="3.40.50.300">
    <property type="entry name" value="P-loop containing nucleotide triphosphate hydrolases"/>
    <property type="match status" value="1"/>
</dbReference>
<dbReference type="InterPro" id="IPR014001">
    <property type="entry name" value="Helicase_ATP-bd"/>
</dbReference>
<evidence type="ECO:0000313" key="4">
    <source>
        <dbReference type="EMBL" id="SPC25205.1"/>
    </source>
</evidence>
<keyword evidence="1" id="KW-0378">Hydrolase</keyword>
<keyword evidence="4" id="KW-0347">Helicase</keyword>
<evidence type="ECO:0000256" key="1">
    <source>
        <dbReference type="ARBA" id="ARBA00022801"/>
    </source>
</evidence>
<dbReference type="PROSITE" id="PS51192">
    <property type="entry name" value="HELICASE_ATP_BIND_1"/>
    <property type="match status" value="1"/>
</dbReference>
<dbReference type="Pfam" id="PF00176">
    <property type="entry name" value="SNF2-rel_dom"/>
    <property type="match status" value="1"/>
</dbReference>
<dbReference type="Pfam" id="PF12419">
    <property type="entry name" value="DUF3670"/>
    <property type="match status" value="1"/>
</dbReference>
<dbReference type="InterPro" id="IPR038718">
    <property type="entry name" value="SNF2-like_sf"/>
</dbReference>
<dbReference type="EMBL" id="OGUU01000025">
    <property type="protein sequence ID" value="SPC25205.1"/>
    <property type="molecule type" value="Genomic_DNA"/>
</dbReference>
<dbReference type="GO" id="GO:0005524">
    <property type="term" value="F:ATP binding"/>
    <property type="evidence" value="ECO:0007669"/>
    <property type="project" value="InterPro"/>
</dbReference>
<keyword evidence="4" id="KW-0547">Nucleotide-binding</keyword>
<dbReference type="Pfam" id="PF00271">
    <property type="entry name" value="Helicase_C"/>
    <property type="match status" value="1"/>
</dbReference>
<dbReference type="CDD" id="cd18012">
    <property type="entry name" value="DEXQc_arch_SWI2_SNF2"/>
    <property type="match status" value="1"/>
</dbReference>
<dbReference type="InterPro" id="IPR000330">
    <property type="entry name" value="SNF2_N"/>
</dbReference>
<comment type="caution">
    <text evidence="4">The sequence shown here is derived from an EMBL/GenBank/DDBJ whole genome shotgun (WGS) entry which is preliminary data.</text>
</comment>
<dbReference type="GO" id="GO:0004386">
    <property type="term" value="F:helicase activity"/>
    <property type="evidence" value="ECO:0007669"/>
    <property type="project" value="UniProtKB-KW"/>
</dbReference>
<proteinExistence type="predicted"/>
<evidence type="ECO:0000259" key="2">
    <source>
        <dbReference type="PROSITE" id="PS51192"/>
    </source>
</evidence>
<accession>A0A7Z7JEP5</accession>
<dbReference type="AlphaFoldDB" id="A0A7Z7JEP5"/>
<protein>
    <submittedName>
        <fullName evidence="4">Helicase, superfamily II</fullName>
    </submittedName>
</protein>
<dbReference type="InterPro" id="IPR027417">
    <property type="entry name" value="P-loop_NTPase"/>
</dbReference>
<reference evidence="4" key="1">
    <citation type="submission" date="2018-01" db="EMBL/GenBank/DDBJ databases">
        <authorList>
            <person name="Clerissi C."/>
        </authorList>
    </citation>
    <scope>NUCLEOTIDE SEQUENCE [LARGE SCALE GENOMIC DNA]</scope>
    <source>
        <strain evidence="4">Cupriavidus taiwanensis STM 6021</strain>
    </source>
</reference>
<dbReference type="SMART" id="SM00490">
    <property type="entry name" value="HELICc"/>
    <property type="match status" value="1"/>
</dbReference>
<dbReference type="InterPro" id="IPR022138">
    <property type="entry name" value="DUF3670"/>
</dbReference>
<dbReference type="GO" id="GO:0016787">
    <property type="term" value="F:hydrolase activity"/>
    <property type="evidence" value="ECO:0007669"/>
    <property type="project" value="UniProtKB-KW"/>
</dbReference>
<dbReference type="InterPro" id="IPR001650">
    <property type="entry name" value="Helicase_C-like"/>
</dbReference>
<organism evidence="4">
    <name type="scientific">Cupriavidus taiwanensis</name>
    <dbReference type="NCBI Taxonomy" id="164546"/>
    <lineage>
        <taxon>Bacteria</taxon>
        <taxon>Pseudomonadati</taxon>
        <taxon>Pseudomonadota</taxon>
        <taxon>Betaproteobacteria</taxon>
        <taxon>Burkholderiales</taxon>
        <taxon>Burkholderiaceae</taxon>
        <taxon>Cupriavidus</taxon>
    </lineage>
</organism>
<name>A0A7Z7JEP5_9BURK</name>
<dbReference type="InterPro" id="IPR049730">
    <property type="entry name" value="SNF2/RAD54-like_C"/>
</dbReference>
<keyword evidence="4" id="KW-0067">ATP-binding</keyword>
<dbReference type="Proteomes" id="UP000257139">
    <property type="component" value="Plasmid CBM2594_p"/>
</dbReference>
<dbReference type="PANTHER" id="PTHR10799">
    <property type="entry name" value="SNF2/RAD54 HELICASE FAMILY"/>
    <property type="match status" value="1"/>
</dbReference>
<dbReference type="Gene3D" id="3.40.50.10810">
    <property type="entry name" value="Tandem AAA-ATPase domain"/>
    <property type="match status" value="1"/>
</dbReference>
<dbReference type="SUPFAM" id="SSF52540">
    <property type="entry name" value="P-loop containing nucleoside triphosphate hydrolases"/>
    <property type="match status" value="2"/>
</dbReference>